<comment type="caution">
    <text evidence="12">The sequence shown here is derived from an EMBL/GenBank/DDBJ whole genome shotgun (WGS) entry which is preliminary data.</text>
</comment>
<evidence type="ECO:0000256" key="5">
    <source>
        <dbReference type="ARBA" id="ARBA00022906"/>
    </source>
</evidence>
<dbReference type="InterPro" id="IPR027469">
    <property type="entry name" value="Cation_efflux_TMD_sf"/>
</dbReference>
<dbReference type="OrthoDB" id="9944568at2759"/>
<dbReference type="GO" id="GO:0005886">
    <property type="term" value="C:plasma membrane"/>
    <property type="evidence" value="ECO:0007669"/>
    <property type="project" value="TreeGrafter"/>
</dbReference>
<dbReference type="GO" id="GO:0030003">
    <property type="term" value="P:intracellular monoatomic cation homeostasis"/>
    <property type="evidence" value="ECO:0007669"/>
    <property type="project" value="UniProtKB-ARBA"/>
</dbReference>
<dbReference type="SUPFAM" id="SSF161111">
    <property type="entry name" value="Cation efflux protein transmembrane domain-like"/>
    <property type="match status" value="1"/>
</dbReference>
<evidence type="ECO:0000256" key="6">
    <source>
        <dbReference type="ARBA" id="ARBA00022989"/>
    </source>
</evidence>
<proteinExistence type="inferred from homology"/>
<dbReference type="InterPro" id="IPR002524">
    <property type="entry name" value="Cation_efflux"/>
</dbReference>
<feature type="domain" description="Cation efflux protein cytoplasmic" evidence="11">
    <location>
        <begin position="241"/>
        <end position="315"/>
    </location>
</feature>
<feature type="transmembrane region" description="Helical" evidence="9">
    <location>
        <begin position="208"/>
        <end position="229"/>
    </location>
</feature>
<dbReference type="GO" id="GO:0098771">
    <property type="term" value="P:inorganic ion homeostasis"/>
    <property type="evidence" value="ECO:0007669"/>
    <property type="project" value="UniProtKB-ARBA"/>
</dbReference>
<evidence type="ECO:0000256" key="4">
    <source>
        <dbReference type="ARBA" id="ARBA00022692"/>
    </source>
</evidence>
<dbReference type="Proteomes" id="UP000192639">
    <property type="component" value="Unassembled WGS sequence"/>
</dbReference>
<evidence type="ECO:0000256" key="8">
    <source>
        <dbReference type="ARBA" id="ARBA00023136"/>
    </source>
</evidence>
<dbReference type="GO" id="GO:0005385">
    <property type="term" value="F:zinc ion transmembrane transporter activity"/>
    <property type="evidence" value="ECO:0007669"/>
    <property type="project" value="TreeGrafter"/>
</dbReference>
<evidence type="ECO:0000313" key="12">
    <source>
        <dbReference type="EMBL" id="ORD93391.1"/>
    </source>
</evidence>
<keyword evidence="8 9" id="KW-0472">Membrane</keyword>
<keyword evidence="7" id="KW-0406">Ion transport</keyword>
<keyword evidence="3" id="KW-0813">Transport</keyword>
<comment type="subcellular location">
    <subcellularLocation>
        <location evidence="1">Membrane</location>
        <topology evidence="1">Multi-pass membrane protein</topology>
    </subcellularLocation>
</comment>
<dbReference type="InterPro" id="IPR027470">
    <property type="entry name" value="Cation_efflux_CTD"/>
</dbReference>
<dbReference type="VEuPathDB" id="MicrosporidiaDB:ECANGB1_2387"/>
<keyword evidence="6 9" id="KW-1133">Transmembrane helix</keyword>
<evidence type="ECO:0000256" key="3">
    <source>
        <dbReference type="ARBA" id="ARBA00022448"/>
    </source>
</evidence>
<evidence type="ECO:0000259" key="10">
    <source>
        <dbReference type="Pfam" id="PF01545"/>
    </source>
</evidence>
<feature type="domain" description="Cation efflux protein transmembrane" evidence="10">
    <location>
        <begin position="1"/>
        <end position="236"/>
    </location>
</feature>
<evidence type="ECO:0000259" key="11">
    <source>
        <dbReference type="Pfam" id="PF16916"/>
    </source>
</evidence>
<feature type="transmembrane region" description="Helical" evidence="9">
    <location>
        <begin position="57"/>
        <end position="80"/>
    </location>
</feature>
<keyword evidence="13" id="KW-1185">Reference proteome</keyword>
<dbReference type="PANTHER" id="PTHR11562:SF17">
    <property type="entry name" value="RE54080P-RELATED"/>
    <property type="match status" value="1"/>
</dbReference>
<comment type="similarity">
    <text evidence="2">Belongs to the cation diffusion facilitator (CDF) transporter (TC 2.A.4) family. SLC30A subfamily.</text>
</comment>
<feature type="transmembrane region" description="Helical" evidence="9">
    <location>
        <begin position="20"/>
        <end position="37"/>
    </location>
</feature>
<keyword evidence="5" id="KW-0862">Zinc</keyword>
<organism evidence="12 13">
    <name type="scientific">Enterospora canceri</name>
    <dbReference type="NCBI Taxonomy" id="1081671"/>
    <lineage>
        <taxon>Eukaryota</taxon>
        <taxon>Fungi</taxon>
        <taxon>Fungi incertae sedis</taxon>
        <taxon>Microsporidia</taxon>
        <taxon>Enterocytozoonidae</taxon>
        <taxon>Enterospora</taxon>
    </lineage>
</organism>
<dbReference type="NCBIfam" id="TIGR01297">
    <property type="entry name" value="CDF"/>
    <property type="match status" value="1"/>
</dbReference>
<dbReference type="InterPro" id="IPR058533">
    <property type="entry name" value="Cation_efflux_TM"/>
</dbReference>
<name>A0A1Y1S4Q6_9MICR</name>
<dbReference type="SUPFAM" id="SSF160240">
    <property type="entry name" value="Cation efflux protein cytoplasmic domain-like"/>
    <property type="match status" value="1"/>
</dbReference>
<accession>A0A1Y1S4Q6</accession>
<keyword evidence="4 9" id="KW-0812">Transmembrane</keyword>
<dbReference type="InterPro" id="IPR036837">
    <property type="entry name" value="Cation_efflux_CTD_sf"/>
</dbReference>
<dbReference type="EMBL" id="LWDP01000092">
    <property type="protein sequence ID" value="ORD93391.1"/>
    <property type="molecule type" value="Genomic_DNA"/>
</dbReference>
<dbReference type="Gene3D" id="1.20.1510.10">
    <property type="entry name" value="Cation efflux protein transmembrane domain"/>
    <property type="match status" value="1"/>
</dbReference>
<dbReference type="Pfam" id="PF16916">
    <property type="entry name" value="ZT_dimer"/>
    <property type="match status" value="1"/>
</dbReference>
<protein>
    <submittedName>
        <fullName evidence="12">MTPA2</fullName>
    </submittedName>
</protein>
<evidence type="ECO:0000256" key="9">
    <source>
        <dbReference type="SAM" id="Phobius"/>
    </source>
</evidence>
<dbReference type="InterPro" id="IPR050681">
    <property type="entry name" value="CDF/SLC30A"/>
</dbReference>
<keyword evidence="5" id="KW-0864">Zinc transport</keyword>
<evidence type="ECO:0000256" key="1">
    <source>
        <dbReference type="ARBA" id="ARBA00004141"/>
    </source>
</evidence>
<dbReference type="PANTHER" id="PTHR11562">
    <property type="entry name" value="CATION EFFLUX PROTEIN/ ZINC TRANSPORTER"/>
    <property type="match status" value="1"/>
</dbReference>
<evidence type="ECO:0000256" key="2">
    <source>
        <dbReference type="ARBA" id="ARBA00008873"/>
    </source>
</evidence>
<reference evidence="12 13" key="1">
    <citation type="journal article" date="2017" name="Environ. Microbiol.">
        <title>Decay of the glycolytic pathway and adaptation to intranuclear parasitism within Enterocytozoonidae microsporidia.</title>
        <authorList>
            <person name="Wiredu Boakye D."/>
            <person name="Jaroenlak P."/>
            <person name="Prachumwat A."/>
            <person name="Williams T.A."/>
            <person name="Bateman K.S."/>
            <person name="Itsathitphaisarn O."/>
            <person name="Sritunyalucksana K."/>
            <person name="Paszkiewicz K.H."/>
            <person name="Moore K.A."/>
            <person name="Stentiford G.D."/>
            <person name="Williams B.A."/>
        </authorList>
    </citation>
    <scope>NUCLEOTIDE SEQUENCE [LARGE SCALE GENOMIC DNA]</scope>
    <source>
        <strain evidence="12 13">GB1</strain>
    </source>
</reference>
<gene>
    <name evidence="12" type="primary">MTPA2</name>
    <name evidence="12" type="ORF">ECANGB1_2387</name>
</gene>
<dbReference type="Pfam" id="PF01545">
    <property type="entry name" value="Cation_efflux"/>
    <property type="match status" value="1"/>
</dbReference>
<evidence type="ECO:0000256" key="7">
    <source>
        <dbReference type="ARBA" id="ARBA00023065"/>
    </source>
</evidence>
<evidence type="ECO:0000313" key="13">
    <source>
        <dbReference type="Proteomes" id="UP000192639"/>
    </source>
</evidence>
<sequence>MLLEIYGHVKTNSLSLLADALHLLVDLSGFILSMITIRLSQKLPTSKYTFGFHRYEILGALGTVLLIWIAALYLLLEAFYRYQSPKQIESGGFTAVALVGLFVNILCYGILHCDINKILNKLTGYGSVENDDGKDNCVEKEHNTLYTKTFDNFSFSSEFLADYVATDPKHRRHLNMKATDSHVIGDIIQSTGVLIAAGIVWYEPIYVLADVCCTVIFVILVIWSTVPVVREGLFILSEGSPSAVDLDKIRRVLLVHPKVVQVLGLHCWSVGVNCRALNVKILVDHILIEEYDAMLRGINHYLKNEENIEIVTVEIHTQNSGIN</sequence>
<dbReference type="AlphaFoldDB" id="A0A1Y1S4Q6"/>
<feature type="transmembrane region" description="Helical" evidence="9">
    <location>
        <begin position="92"/>
        <end position="111"/>
    </location>
</feature>